<dbReference type="EMBL" id="SJPR01000001">
    <property type="protein sequence ID" value="TWU00685.1"/>
    <property type="molecule type" value="Genomic_DNA"/>
</dbReference>
<evidence type="ECO:0008006" key="4">
    <source>
        <dbReference type="Google" id="ProtNLM"/>
    </source>
</evidence>
<reference evidence="2 3" key="1">
    <citation type="submission" date="2019-02" db="EMBL/GenBank/DDBJ databases">
        <title>Deep-cultivation of Planctomycetes and their phenomic and genomic characterization uncovers novel biology.</title>
        <authorList>
            <person name="Wiegand S."/>
            <person name="Jogler M."/>
            <person name="Boedeker C."/>
            <person name="Pinto D."/>
            <person name="Vollmers J."/>
            <person name="Rivas-Marin E."/>
            <person name="Kohn T."/>
            <person name="Peeters S.H."/>
            <person name="Heuer A."/>
            <person name="Rast P."/>
            <person name="Oberbeckmann S."/>
            <person name="Bunk B."/>
            <person name="Jeske O."/>
            <person name="Meyerdierks A."/>
            <person name="Storesund J.E."/>
            <person name="Kallscheuer N."/>
            <person name="Luecker S."/>
            <person name="Lage O.M."/>
            <person name="Pohl T."/>
            <person name="Merkel B.J."/>
            <person name="Hornburger P."/>
            <person name="Mueller R.-W."/>
            <person name="Bruemmer F."/>
            <person name="Labrenz M."/>
            <person name="Spormann A.M."/>
            <person name="Op Den Camp H."/>
            <person name="Overmann J."/>
            <person name="Amann R."/>
            <person name="Jetten M.S.M."/>
            <person name="Mascher T."/>
            <person name="Medema M.H."/>
            <person name="Devos D.P."/>
            <person name="Kaster A.-K."/>
            <person name="Ovreas L."/>
            <person name="Rohde M."/>
            <person name="Galperin M.Y."/>
            <person name="Jogler C."/>
        </authorList>
    </citation>
    <scope>NUCLEOTIDE SEQUENCE [LARGE SCALE GENOMIC DNA]</scope>
    <source>
        <strain evidence="2 3">Pla108</strain>
    </source>
</reference>
<feature type="signal peptide" evidence="1">
    <location>
        <begin position="1"/>
        <end position="25"/>
    </location>
</feature>
<proteinExistence type="predicted"/>
<evidence type="ECO:0000313" key="2">
    <source>
        <dbReference type="EMBL" id="TWU00685.1"/>
    </source>
</evidence>
<comment type="caution">
    <text evidence="2">The sequence shown here is derived from an EMBL/GenBank/DDBJ whole genome shotgun (WGS) entry which is preliminary data.</text>
</comment>
<dbReference type="PROSITE" id="PS00018">
    <property type="entry name" value="EF_HAND_1"/>
    <property type="match status" value="1"/>
</dbReference>
<dbReference type="InterPro" id="IPR018247">
    <property type="entry name" value="EF_Hand_1_Ca_BS"/>
</dbReference>
<dbReference type="Proteomes" id="UP000317421">
    <property type="component" value="Unassembled WGS sequence"/>
</dbReference>
<feature type="chain" id="PRO_5023063151" description="Dockerin domain-containing protein" evidence="1">
    <location>
        <begin position="26"/>
        <end position="1028"/>
    </location>
</feature>
<name>A0A5C6AKX8_9BACT</name>
<keyword evidence="3" id="KW-1185">Reference proteome</keyword>
<evidence type="ECO:0000313" key="3">
    <source>
        <dbReference type="Proteomes" id="UP000317421"/>
    </source>
</evidence>
<gene>
    <name evidence="2" type="ORF">Pla108_16370</name>
</gene>
<evidence type="ECO:0000256" key="1">
    <source>
        <dbReference type="SAM" id="SignalP"/>
    </source>
</evidence>
<keyword evidence="1" id="KW-0732">Signal</keyword>
<protein>
    <recommendedName>
        <fullName evidence="4">Dockerin domain-containing protein</fullName>
    </recommendedName>
</protein>
<dbReference type="OrthoDB" id="227473at2"/>
<organism evidence="2 3">
    <name type="scientific">Botrimarina colliarenosi</name>
    <dbReference type="NCBI Taxonomy" id="2528001"/>
    <lineage>
        <taxon>Bacteria</taxon>
        <taxon>Pseudomonadati</taxon>
        <taxon>Planctomycetota</taxon>
        <taxon>Planctomycetia</taxon>
        <taxon>Pirellulales</taxon>
        <taxon>Lacipirellulaceae</taxon>
        <taxon>Botrimarina</taxon>
    </lineage>
</organism>
<accession>A0A5C6AKX8</accession>
<sequence length="1028" mass="104354" precursor="true">MPRTITRYPSLVALTLSLIAAPALAQISWEGSVQPTASVGFPTGNIDSDGDGNDDVLFTGGNNPIYGLANQTDPTGVTGFGLPWNAWQIWSNYDSAQNILVGDASQSGTLSIFAAGKLRYQHLVIGAVSEGTAPGANGLNFDVDDRSFDVTSYNNGGVATGGTGLVTISGFGSLFNNDPNLISRSDQIALNLGNGDPTNNIVVDLDAAVQPAGSPATTFSTRAENEGYDVIVGLDGTGALSIEAGGRAEIQDALMVGVDSQSNGSVTIDGIGSSLSAFGRTRLTATLTETRSNETASFVGGRGTGSLTVSNGGRAEFFNGLAIGSLSGNDLGTTGRGSTPGDGSGTVTVTGAGSLMNLFPSNIAGTFDNRALVVGEIRSNANAGLDTPFLPGDSDLQGGTLNISDAAIVNVAGRNGQTGNAAIGKRGIVNVAGGQFQIDNDLEIDGTVKGYGVVRSNTIETSAYSVIRGGDPNSPNTALTDPLQLVVLNDSDDANDPALLNRGLIDGRVQLEVSGTIVNSGRIETSGEITAQSLVTTPTSRIRNFPSGQSPIRMNLTSTRAAGADDGDDNFGALHNRGLIDGDLDIISAGGVVNGDNYLPTSAAPANGSAASGTISGSGRILASQFLNNADAEVRVRQGESLTIHTGYATAAGANAGPANFPSGAGIPVVGGGGQLSYRTLNLGSISVTGGDLEIGYLPESGGPIDFLNAGGTAFNNAEVFTNARYAVPDTANPGQFLDNTAGTIVANDATLHFTTGLLNMGGVLAFTGGTNTVNGPVYNAFVDYGTAMNPAPLPGTIIVSGDGTSVTFEDDVINDGEIGIGPFGSVVNFLGDLTGGGNIEVAFDALGTSGSAGAYIQVSGGVSIQGGTIGFAFINQPAATVDNNFSIALITAGELDEASLFTGLDLPDLPTGKYWDVVYDTVNDEVRLEVVMSNAFGADFTGDGVVTQDDVDVWIRNAGIVSGASIIQGDADHDGDVDLADYDVLMAQFYTGVPEVVGGFVALANVPEPLSAVLLCLALAPAVARRR</sequence>
<dbReference type="RefSeq" id="WP_146444331.1">
    <property type="nucleotide sequence ID" value="NZ_SJPR01000001.1"/>
</dbReference>
<dbReference type="AlphaFoldDB" id="A0A5C6AKX8"/>